<dbReference type="InterPro" id="IPR051457">
    <property type="entry name" value="2-oxoacid:Fd_oxidoreductase"/>
</dbReference>
<dbReference type="Pfam" id="PF02775">
    <property type="entry name" value="TPP_enzyme_C"/>
    <property type="match status" value="1"/>
</dbReference>
<dbReference type="CDD" id="cd03375">
    <property type="entry name" value="TPP_OGFOR"/>
    <property type="match status" value="1"/>
</dbReference>
<feature type="domain" description="Thiamine pyrophosphate enzyme TPP-binding" evidence="2">
    <location>
        <begin position="58"/>
        <end position="205"/>
    </location>
</feature>
<accession>A0A3B1C3Z0</accession>
<evidence type="ECO:0000313" key="3">
    <source>
        <dbReference type="EMBL" id="VAX21441.1"/>
    </source>
</evidence>
<dbReference type="EC" id="1.2.7.-" evidence="3"/>
<keyword evidence="1 3" id="KW-0560">Oxidoreductase</keyword>
<organism evidence="3">
    <name type="scientific">hydrothermal vent metagenome</name>
    <dbReference type="NCBI Taxonomy" id="652676"/>
    <lineage>
        <taxon>unclassified sequences</taxon>
        <taxon>metagenomes</taxon>
        <taxon>ecological metagenomes</taxon>
    </lineage>
</organism>
<reference evidence="3" key="1">
    <citation type="submission" date="2018-06" db="EMBL/GenBank/DDBJ databases">
        <authorList>
            <person name="Zhirakovskaya E."/>
        </authorList>
    </citation>
    <scope>NUCLEOTIDE SEQUENCE</scope>
</reference>
<dbReference type="PANTHER" id="PTHR48084:SF4">
    <property type="entry name" value="2-OXOGLUTARATE OXIDOREDUCTASE SUBUNIT KORB"/>
    <property type="match status" value="1"/>
</dbReference>
<dbReference type="AlphaFoldDB" id="A0A3B1C3Z0"/>
<evidence type="ECO:0000259" key="2">
    <source>
        <dbReference type="Pfam" id="PF02775"/>
    </source>
</evidence>
<dbReference type="PANTHER" id="PTHR48084">
    <property type="entry name" value="2-OXOGLUTARATE OXIDOREDUCTASE SUBUNIT KORB-RELATED"/>
    <property type="match status" value="1"/>
</dbReference>
<dbReference type="GO" id="GO:0016625">
    <property type="term" value="F:oxidoreductase activity, acting on the aldehyde or oxo group of donors, iron-sulfur protein as acceptor"/>
    <property type="evidence" value="ECO:0007669"/>
    <property type="project" value="UniProtKB-ARBA"/>
</dbReference>
<dbReference type="GO" id="GO:0045333">
    <property type="term" value="P:cellular respiration"/>
    <property type="evidence" value="ECO:0007669"/>
    <property type="project" value="UniProtKB-ARBA"/>
</dbReference>
<dbReference type="Gene3D" id="3.40.50.970">
    <property type="match status" value="1"/>
</dbReference>
<sequence>MNDKIDVKELNLTAKDFQSDQDVRWCPGCGDYSVLAQVQRVFPTLGIPKEKFVWVAGIGCSSRFPYYMNTYGMHTIHGRAPAIATGLKLTRPDLSVWVATGDGDLMSIGGNHFIHACRKNIDLKVILFNNRIYGLTKGQYSPTSEKGKITKSSPFGSVDYPFNPLSLALGSEATFVARTIDRETKHMKEMIARVAEHKGLAFLEVYQNCLIFNDGTYSDLTDKEVKSEHVVVLEDGEPLIFGKKLDKGIILDGFTPVVVDLNDGRHSVDDLWVHDEKDEGPIRAFILSHMTDSHDMPTPIGVFRQILKPTYDEGVIQQIEHVIEEQGEGNLEELLFSGNTWVVE</sequence>
<proteinExistence type="predicted"/>
<protein>
    <submittedName>
        <fullName evidence="3">2-oxoglutarate/2-oxoacid ferredoxin oxidoreductase, beta subunit</fullName>
        <ecNumber evidence="3">1.2.7.-</ecNumber>
    </submittedName>
</protein>
<name>A0A3B1C3Z0_9ZZZZ</name>
<gene>
    <name evidence="3" type="ORF">MNBD_IGNAVI01-3005</name>
</gene>
<dbReference type="SUPFAM" id="SSF52518">
    <property type="entry name" value="Thiamin diphosphate-binding fold (THDP-binding)"/>
    <property type="match status" value="1"/>
</dbReference>
<evidence type="ECO:0000256" key="1">
    <source>
        <dbReference type="ARBA" id="ARBA00023002"/>
    </source>
</evidence>
<dbReference type="InterPro" id="IPR029061">
    <property type="entry name" value="THDP-binding"/>
</dbReference>
<dbReference type="EMBL" id="UOGD01000197">
    <property type="protein sequence ID" value="VAX21441.1"/>
    <property type="molecule type" value="Genomic_DNA"/>
</dbReference>
<dbReference type="InterPro" id="IPR011766">
    <property type="entry name" value="TPP_enzyme_TPP-bd"/>
</dbReference>
<dbReference type="GO" id="GO:0030976">
    <property type="term" value="F:thiamine pyrophosphate binding"/>
    <property type="evidence" value="ECO:0007669"/>
    <property type="project" value="InterPro"/>
</dbReference>